<proteinExistence type="predicted"/>
<dbReference type="PATRIC" id="fig|43658.5.peg.1317"/>
<evidence type="ECO:0000313" key="1">
    <source>
        <dbReference type="EMBL" id="KJZ11123.1"/>
    </source>
</evidence>
<accession>A0A0F4QTY0</accession>
<dbReference type="InterPro" id="IPR045508">
    <property type="entry name" value="DUF6482"/>
</dbReference>
<dbReference type="EMBL" id="JXYA01000011">
    <property type="protein sequence ID" value="KJZ11123.1"/>
    <property type="molecule type" value="Genomic_DNA"/>
</dbReference>
<gene>
    <name evidence="1" type="ORF">TW77_06265</name>
</gene>
<organism evidence="1 2">
    <name type="scientific">Pseudoalteromonas rubra</name>
    <dbReference type="NCBI Taxonomy" id="43658"/>
    <lineage>
        <taxon>Bacteria</taxon>
        <taxon>Pseudomonadati</taxon>
        <taxon>Pseudomonadota</taxon>
        <taxon>Gammaproteobacteria</taxon>
        <taxon>Alteromonadales</taxon>
        <taxon>Pseudoalteromonadaceae</taxon>
        <taxon>Pseudoalteromonas</taxon>
    </lineage>
</organism>
<comment type="caution">
    <text evidence="1">The sequence shown here is derived from an EMBL/GenBank/DDBJ whole genome shotgun (WGS) entry which is preliminary data.</text>
</comment>
<keyword evidence="2" id="KW-1185">Reference proteome</keyword>
<reference evidence="1 2" key="1">
    <citation type="journal article" date="2015" name="BMC Genomics">
        <title>Genome mining reveals unlocked bioactive potential of marine Gram-negative bacteria.</title>
        <authorList>
            <person name="Machado H."/>
            <person name="Sonnenschein E.C."/>
            <person name="Melchiorsen J."/>
            <person name="Gram L."/>
        </authorList>
    </citation>
    <scope>NUCLEOTIDE SEQUENCE [LARGE SCALE GENOMIC DNA]</scope>
    <source>
        <strain evidence="1 2">S2471</strain>
    </source>
</reference>
<dbReference type="RefSeq" id="WP_046004114.1">
    <property type="nucleotide sequence ID" value="NZ_JXYA01000011.1"/>
</dbReference>
<name>A0A0F4QTY0_9GAMM</name>
<dbReference type="AlphaFoldDB" id="A0A0F4QTY0"/>
<dbReference type="OrthoDB" id="6266681at2"/>
<dbReference type="Pfam" id="PF20090">
    <property type="entry name" value="DUF6482"/>
    <property type="match status" value="1"/>
</dbReference>
<sequence length="101" mass="11241">MLRSELKNELDQNHMDAVILSYADSNHYLAGGLDALGNYHLLTDRDGKTQTYNSLREAELVLSELGATQATFDMETAYDEMIGNVSDGHCRFVMPLNKASL</sequence>
<evidence type="ECO:0000313" key="2">
    <source>
        <dbReference type="Proteomes" id="UP000033452"/>
    </source>
</evidence>
<dbReference type="Proteomes" id="UP000033452">
    <property type="component" value="Unassembled WGS sequence"/>
</dbReference>
<protein>
    <submittedName>
        <fullName evidence="1">Uncharacterized protein</fullName>
    </submittedName>
</protein>